<name>A0ACA9MC16_9GLOM</name>
<dbReference type="EMBL" id="CAJVQC010007533">
    <property type="protein sequence ID" value="CAG8580630.1"/>
    <property type="molecule type" value="Genomic_DNA"/>
</dbReference>
<proteinExistence type="predicted"/>
<dbReference type="Proteomes" id="UP000789920">
    <property type="component" value="Unassembled WGS sequence"/>
</dbReference>
<keyword evidence="2" id="KW-1185">Reference proteome</keyword>
<evidence type="ECO:0000313" key="1">
    <source>
        <dbReference type="EMBL" id="CAG8580630.1"/>
    </source>
</evidence>
<sequence>MCSERHAKKRQKANLKKKSKIATDLEVVVPTISTSIFKINKATDFLQIDNILEDHNDLELALETSIFDYESANNRSLLGEFTKFALEVELDSKLLDVIKIDQELETGPLNLEKTKDSFAQLIKILILLLESGSRYY</sequence>
<organism evidence="1 2">
    <name type="scientific">Racocetra persica</name>
    <dbReference type="NCBI Taxonomy" id="160502"/>
    <lineage>
        <taxon>Eukaryota</taxon>
        <taxon>Fungi</taxon>
        <taxon>Fungi incertae sedis</taxon>
        <taxon>Mucoromycota</taxon>
        <taxon>Glomeromycotina</taxon>
        <taxon>Glomeromycetes</taxon>
        <taxon>Diversisporales</taxon>
        <taxon>Gigasporaceae</taxon>
        <taxon>Racocetra</taxon>
    </lineage>
</organism>
<evidence type="ECO:0000313" key="2">
    <source>
        <dbReference type="Proteomes" id="UP000789920"/>
    </source>
</evidence>
<reference evidence="1" key="1">
    <citation type="submission" date="2021-06" db="EMBL/GenBank/DDBJ databases">
        <authorList>
            <person name="Kallberg Y."/>
            <person name="Tangrot J."/>
            <person name="Rosling A."/>
        </authorList>
    </citation>
    <scope>NUCLEOTIDE SEQUENCE</scope>
    <source>
        <strain evidence="1">MA461A</strain>
    </source>
</reference>
<gene>
    <name evidence="1" type="ORF">RPERSI_LOCUS5131</name>
</gene>
<comment type="caution">
    <text evidence="1">The sequence shown here is derived from an EMBL/GenBank/DDBJ whole genome shotgun (WGS) entry which is preliminary data.</text>
</comment>
<protein>
    <submittedName>
        <fullName evidence="1">21683_t:CDS:1</fullName>
    </submittedName>
</protein>
<accession>A0ACA9MC16</accession>